<dbReference type="Pfam" id="PF09179">
    <property type="entry name" value="TilS"/>
    <property type="match status" value="1"/>
</dbReference>
<sequence length="469" mass="53463">MQLKKSLKKIIKQNDLVAAGNKVLLAVSGGPDSLAMLELFCQISSEFAIEIAVAHFDHQFREESAAEAEFVKNKAAQLGVEFYLKTVDLPALIKQNNLSAETAAREARFKFFRKLMIEKQFDLLALAHHQDDQAETVLLNLFRGSGLQGLGGIDLKLNFKGIEIIHPLLYFSKEEILNYCRTNNLQPCFDSSNQESIYSRNIIRNQILPLVEKKLNPQVKEVIARNAEILTAEDNFLNKLALTSYQQLMLSESKLEIALDLTDFKKQEQVLQRRVLRLAYQKLNNNLEDLYLEHILEIEKLLLSEQTGRGIDLPGRIRVEISYDRLVFIKVAQNLVSNNLTYQKLSLAKIVNWNQNFSLQAAIVSSEDFEITNTKLQAAFDLNKLELPLFIRSRKSGDRLQPLGMKGEKKVKDILIDAKVPLYKRDQLPIIVDSADNIIWVAGYKMANNYKITKATTKILVLNLIFNQK</sequence>
<keyword evidence="2 8" id="KW-0963">Cytoplasm</keyword>
<keyword evidence="4 8" id="KW-0819">tRNA processing</keyword>
<evidence type="ECO:0000313" key="11">
    <source>
        <dbReference type="Proteomes" id="UP000199006"/>
    </source>
</evidence>
<dbReference type="STRING" id="29563.SAMN02983006_02100"/>
<keyword evidence="11" id="KW-1185">Reference proteome</keyword>
<evidence type="ECO:0000256" key="2">
    <source>
        <dbReference type="ARBA" id="ARBA00022490"/>
    </source>
</evidence>
<dbReference type="EMBL" id="FOTI01000033">
    <property type="protein sequence ID" value="SFL81615.1"/>
    <property type="molecule type" value="Genomic_DNA"/>
</dbReference>
<comment type="similarity">
    <text evidence="8">Belongs to the tRNA(Ile)-lysidine synthase family.</text>
</comment>
<accession>A0A1I4KS84</accession>
<dbReference type="PANTHER" id="PTHR43033">
    <property type="entry name" value="TRNA(ILE)-LYSIDINE SYNTHASE-RELATED"/>
    <property type="match status" value="1"/>
</dbReference>
<dbReference type="SMART" id="SM00977">
    <property type="entry name" value="TilS_C"/>
    <property type="match status" value="1"/>
</dbReference>
<dbReference type="GO" id="GO:0032267">
    <property type="term" value="F:tRNA(Ile)-lysidine synthase activity"/>
    <property type="evidence" value="ECO:0007669"/>
    <property type="project" value="UniProtKB-EC"/>
</dbReference>
<dbReference type="Proteomes" id="UP000199006">
    <property type="component" value="Unassembled WGS sequence"/>
</dbReference>
<protein>
    <recommendedName>
        <fullName evidence="8">tRNA(Ile)-lysidine synthase</fullName>
        <ecNumber evidence="8">6.3.4.19</ecNumber>
    </recommendedName>
    <alternativeName>
        <fullName evidence="8">tRNA(Ile)-2-lysyl-cytidine synthase</fullName>
    </alternativeName>
    <alternativeName>
        <fullName evidence="8">tRNA(Ile)-lysidine synthetase</fullName>
    </alternativeName>
</protein>
<feature type="domain" description="Lysidine-tRNA(Ile) synthetase C-terminal" evidence="9">
    <location>
        <begin position="389"/>
        <end position="462"/>
    </location>
</feature>
<dbReference type="SUPFAM" id="SSF52402">
    <property type="entry name" value="Adenine nucleotide alpha hydrolases-like"/>
    <property type="match status" value="1"/>
</dbReference>
<dbReference type="Gene3D" id="3.50.40.10">
    <property type="entry name" value="Phenylalanyl-trna Synthetase, Chain B, domain 3"/>
    <property type="match status" value="1"/>
</dbReference>
<dbReference type="SUPFAM" id="SSF82829">
    <property type="entry name" value="MesJ substrate recognition domain-like"/>
    <property type="match status" value="1"/>
</dbReference>
<dbReference type="Gene3D" id="3.30.465.60">
    <property type="match status" value="1"/>
</dbReference>
<keyword evidence="3 8" id="KW-0436">Ligase</keyword>
<dbReference type="NCBIfam" id="TIGR02433">
    <property type="entry name" value="lysidine_TilS_C"/>
    <property type="match status" value="1"/>
</dbReference>
<evidence type="ECO:0000256" key="1">
    <source>
        <dbReference type="ARBA" id="ARBA00004496"/>
    </source>
</evidence>
<dbReference type="EC" id="6.3.4.19" evidence="8"/>
<evidence type="ECO:0000256" key="8">
    <source>
        <dbReference type="HAMAP-Rule" id="MF_01161"/>
    </source>
</evidence>
<dbReference type="Pfam" id="PF11734">
    <property type="entry name" value="TilS_C"/>
    <property type="match status" value="1"/>
</dbReference>
<evidence type="ECO:0000256" key="5">
    <source>
        <dbReference type="ARBA" id="ARBA00022741"/>
    </source>
</evidence>
<dbReference type="NCBIfam" id="TIGR02432">
    <property type="entry name" value="lysidine_TilS_N"/>
    <property type="match status" value="1"/>
</dbReference>
<dbReference type="Gene3D" id="3.40.50.620">
    <property type="entry name" value="HUPs"/>
    <property type="match status" value="1"/>
</dbReference>
<dbReference type="CDD" id="cd01992">
    <property type="entry name" value="TilS_N"/>
    <property type="match status" value="1"/>
</dbReference>
<name>A0A1I4KS84_9FIRM</name>
<evidence type="ECO:0000256" key="4">
    <source>
        <dbReference type="ARBA" id="ARBA00022694"/>
    </source>
</evidence>
<evidence type="ECO:0000256" key="3">
    <source>
        <dbReference type="ARBA" id="ARBA00022598"/>
    </source>
</evidence>
<comment type="subcellular location">
    <subcellularLocation>
        <location evidence="1 8">Cytoplasm</location>
    </subcellularLocation>
</comment>
<evidence type="ECO:0000313" key="10">
    <source>
        <dbReference type="EMBL" id="SFL81615.1"/>
    </source>
</evidence>
<evidence type="ECO:0000256" key="7">
    <source>
        <dbReference type="ARBA" id="ARBA00048539"/>
    </source>
</evidence>
<reference evidence="10 11" key="1">
    <citation type="submission" date="2016-10" db="EMBL/GenBank/DDBJ databases">
        <authorList>
            <person name="de Groot N.N."/>
        </authorList>
    </citation>
    <scope>NUCLEOTIDE SEQUENCE [LARGE SCALE GENOMIC DNA]</scope>
    <source>
        <strain evidence="10 11">ATCC 51327</strain>
    </source>
</reference>
<dbReference type="SUPFAM" id="SSF56037">
    <property type="entry name" value="PheT/TilS domain"/>
    <property type="match status" value="1"/>
</dbReference>
<dbReference type="InterPro" id="IPR012795">
    <property type="entry name" value="tRNA_Ile_lys_synt_N"/>
</dbReference>
<dbReference type="GO" id="GO:0005524">
    <property type="term" value="F:ATP binding"/>
    <property type="evidence" value="ECO:0007669"/>
    <property type="project" value="UniProtKB-UniRule"/>
</dbReference>
<keyword evidence="6 8" id="KW-0067">ATP-binding</keyword>
<feature type="binding site" evidence="8">
    <location>
        <begin position="28"/>
        <end position="33"/>
    </location>
    <ligand>
        <name>ATP</name>
        <dbReference type="ChEBI" id="CHEBI:30616"/>
    </ligand>
</feature>
<dbReference type="HAMAP" id="MF_01161">
    <property type="entry name" value="tRNA_Ile_lys_synt"/>
    <property type="match status" value="1"/>
</dbReference>
<dbReference type="AlphaFoldDB" id="A0A1I4KS84"/>
<dbReference type="Pfam" id="PF01171">
    <property type="entry name" value="ATP_bind_3"/>
    <property type="match status" value="1"/>
</dbReference>
<comment type="catalytic activity">
    <reaction evidence="7 8">
        <text>cytidine(34) in tRNA(Ile2) + L-lysine + ATP = lysidine(34) in tRNA(Ile2) + AMP + diphosphate + H(+)</text>
        <dbReference type="Rhea" id="RHEA:43744"/>
        <dbReference type="Rhea" id="RHEA-COMP:10625"/>
        <dbReference type="Rhea" id="RHEA-COMP:10670"/>
        <dbReference type="ChEBI" id="CHEBI:15378"/>
        <dbReference type="ChEBI" id="CHEBI:30616"/>
        <dbReference type="ChEBI" id="CHEBI:32551"/>
        <dbReference type="ChEBI" id="CHEBI:33019"/>
        <dbReference type="ChEBI" id="CHEBI:82748"/>
        <dbReference type="ChEBI" id="CHEBI:83665"/>
        <dbReference type="ChEBI" id="CHEBI:456215"/>
        <dbReference type="EC" id="6.3.4.19"/>
    </reaction>
</comment>
<evidence type="ECO:0000259" key="9">
    <source>
        <dbReference type="SMART" id="SM00977"/>
    </source>
</evidence>
<comment type="function">
    <text evidence="8">Ligates lysine onto the cytidine present at position 34 of the AUA codon-specific tRNA(Ile) that contains the anticodon CAU, in an ATP-dependent manner. Cytidine is converted to lysidine, thus changing the amino acid specificity of the tRNA from methionine to isoleucine.</text>
</comment>
<dbReference type="InterPro" id="IPR012796">
    <property type="entry name" value="Lysidine-tRNA-synth_C"/>
</dbReference>
<comment type="domain">
    <text evidence="8">The N-terminal region contains the highly conserved SGGXDS motif, predicted to be a P-loop motif involved in ATP binding.</text>
</comment>
<dbReference type="InterPro" id="IPR012094">
    <property type="entry name" value="tRNA_Ile_lys_synt"/>
</dbReference>
<evidence type="ECO:0000256" key="6">
    <source>
        <dbReference type="ARBA" id="ARBA00022840"/>
    </source>
</evidence>
<dbReference type="InterPro" id="IPR011063">
    <property type="entry name" value="TilS/TtcA_N"/>
</dbReference>
<dbReference type="InterPro" id="IPR020825">
    <property type="entry name" value="Phe-tRNA_synthase-like_B3/B4"/>
</dbReference>
<organism evidence="10 11">
    <name type="scientific">Halanaerobium salsuginis</name>
    <dbReference type="NCBI Taxonomy" id="29563"/>
    <lineage>
        <taxon>Bacteria</taxon>
        <taxon>Bacillati</taxon>
        <taxon>Bacillota</taxon>
        <taxon>Clostridia</taxon>
        <taxon>Halanaerobiales</taxon>
        <taxon>Halanaerobiaceae</taxon>
        <taxon>Halanaerobium</taxon>
    </lineage>
</organism>
<dbReference type="PANTHER" id="PTHR43033:SF1">
    <property type="entry name" value="TRNA(ILE)-LYSIDINE SYNTHASE-RELATED"/>
    <property type="match status" value="1"/>
</dbReference>
<proteinExistence type="inferred from homology"/>
<gene>
    <name evidence="8" type="primary">tilS</name>
    <name evidence="10" type="ORF">SAMN02983006_02100</name>
</gene>
<dbReference type="GO" id="GO:0006400">
    <property type="term" value="P:tRNA modification"/>
    <property type="evidence" value="ECO:0007669"/>
    <property type="project" value="UniProtKB-UniRule"/>
</dbReference>
<dbReference type="GO" id="GO:0005737">
    <property type="term" value="C:cytoplasm"/>
    <property type="evidence" value="ECO:0007669"/>
    <property type="project" value="UniProtKB-SubCell"/>
</dbReference>
<dbReference type="InterPro" id="IPR015262">
    <property type="entry name" value="tRNA_Ile_lys_synt_subst-bd"/>
</dbReference>
<dbReference type="InterPro" id="IPR014729">
    <property type="entry name" value="Rossmann-like_a/b/a_fold"/>
</dbReference>
<keyword evidence="5 8" id="KW-0547">Nucleotide-binding</keyword>